<evidence type="ECO:0000259" key="1">
    <source>
        <dbReference type="PROSITE" id="PS50042"/>
    </source>
</evidence>
<dbReference type="Pfam" id="PF00027">
    <property type="entry name" value="cNMP_binding"/>
    <property type="match status" value="1"/>
</dbReference>
<protein>
    <submittedName>
        <fullName evidence="2">Crp/Fnr family transcriptional regulator</fullName>
    </submittedName>
</protein>
<dbReference type="EMBL" id="JAAWWL010000001">
    <property type="protein sequence ID" value="NKI30958.1"/>
    <property type="molecule type" value="Genomic_DNA"/>
</dbReference>
<comment type="caution">
    <text evidence="2">The sequence shown here is derived from an EMBL/GenBank/DDBJ whole genome shotgun (WGS) entry which is preliminary data.</text>
</comment>
<dbReference type="Gene3D" id="2.60.120.10">
    <property type="entry name" value="Jelly Rolls"/>
    <property type="match status" value="1"/>
</dbReference>
<name>A0ABX1GM37_9FLAO</name>
<organism evidence="2 3">
    <name type="scientific">Croceivirga thetidis</name>
    <dbReference type="NCBI Taxonomy" id="2721623"/>
    <lineage>
        <taxon>Bacteria</taxon>
        <taxon>Pseudomonadati</taxon>
        <taxon>Bacteroidota</taxon>
        <taxon>Flavobacteriia</taxon>
        <taxon>Flavobacteriales</taxon>
        <taxon>Flavobacteriaceae</taxon>
        <taxon>Croceivirga</taxon>
    </lineage>
</organism>
<keyword evidence="3" id="KW-1185">Reference proteome</keyword>
<dbReference type="PANTHER" id="PTHR24567">
    <property type="entry name" value="CRP FAMILY TRANSCRIPTIONAL REGULATORY PROTEIN"/>
    <property type="match status" value="1"/>
</dbReference>
<dbReference type="InterPro" id="IPR018490">
    <property type="entry name" value="cNMP-bd_dom_sf"/>
</dbReference>
<proteinExistence type="predicted"/>
<dbReference type="Proteomes" id="UP000718451">
    <property type="component" value="Unassembled WGS sequence"/>
</dbReference>
<reference evidence="2 3" key="1">
    <citation type="submission" date="2020-04" db="EMBL/GenBank/DDBJ databases">
        <authorList>
            <person name="Yoon J."/>
        </authorList>
    </citation>
    <scope>NUCLEOTIDE SEQUENCE [LARGE SCALE GENOMIC DNA]</scope>
    <source>
        <strain evidence="2 3">DJ-13</strain>
    </source>
</reference>
<dbReference type="PANTHER" id="PTHR24567:SF26">
    <property type="entry name" value="REGULATORY PROTEIN YEIL"/>
    <property type="match status" value="1"/>
</dbReference>
<dbReference type="CDD" id="cd00038">
    <property type="entry name" value="CAP_ED"/>
    <property type="match status" value="1"/>
</dbReference>
<dbReference type="InterPro" id="IPR050397">
    <property type="entry name" value="Env_Response_Regulators"/>
</dbReference>
<dbReference type="InterPro" id="IPR014710">
    <property type="entry name" value="RmlC-like_jellyroll"/>
</dbReference>
<dbReference type="SUPFAM" id="SSF51206">
    <property type="entry name" value="cAMP-binding domain-like"/>
    <property type="match status" value="1"/>
</dbReference>
<evidence type="ECO:0000313" key="3">
    <source>
        <dbReference type="Proteomes" id="UP000718451"/>
    </source>
</evidence>
<accession>A0ABX1GM37</accession>
<dbReference type="InterPro" id="IPR000595">
    <property type="entry name" value="cNMP-bd_dom"/>
</dbReference>
<sequence length="196" mass="22639">MEGHLSQLKMIRVNSTFLDYIVTLKNSSYGELITEKQAEFGEKIIEQKTNVRYVFLIKEGLAKCYLTEDTGEDFIQEFFGKGEVFGEIELITNNISFCTIEALTPTTYFKIPKRVFHDLIKKDEAFNTQILELMAGKVRYTALRHSYNQTHSIEEILKSLLLQYPDLLKLISKKDISNYLGITVRSLNRVLKTVIP</sequence>
<dbReference type="PROSITE" id="PS50042">
    <property type="entry name" value="CNMP_BINDING_3"/>
    <property type="match status" value="1"/>
</dbReference>
<evidence type="ECO:0000313" key="2">
    <source>
        <dbReference type="EMBL" id="NKI30958.1"/>
    </source>
</evidence>
<gene>
    <name evidence="2" type="ORF">HCU67_03320</name>
</gene>
<feature type="domain" description="Cyclic nucleotide-binding" evidence="1">
    <location>
        <begin position="41"/>
        <end position="120"/>
    </location>
</feature>